<proteinExistence type="predicted"/>
<dbReference type="InterPro" id="IPR000595">
    <property type="entry name" value="cNMP-bd_dom"/>
</dbReference>
<dbReference type="InterPro" id="IPR018490">
    <property type="entry name" value="cNMP-bd_dom_sf"/>
</dbReference>
<evidence type="ECO:0000259" key="1">
    <source>
        <dbReference type="PROSITE" id="PS50042"/>
    </source>
</evidence>
<dbReference type="RefSeq" id="WP_259091784.1">
    <property type="nucleotide sequence ID" value="NZ_BAAAZC010000006.1"/>
</dbReference>
<dbReference type="SMART" id="SM00100">
    <property type="entry name" value="cNMP"/>
    <property type="match status" value="1"/>
</dbReference>
<dbReference type="EMBL" id="BAAAZC010000006">
    <property type="protein sequence ID" value="GAA3962488.1"/>
    <property type="molecule type" value="Genomic_DNA"/>
</dbReference>
<gene>
    <name evidence="2" type="ORF">GCM10022210_08020</name>
</gene>
<sequence>MFEAFTKYLQEKAGLDAEEIEAIRAVSIQKKLRRRQYILQEGDVCHYNCFVEKGCLRMYTVGDDGTEHMLRFAIENWWISDRESYNNASPSKCNIDVLENCEVVLIDKQDFIQLLEAIPKFKHYIDILLAKSYDAFQNRIIGAISYTTEEKYNDFIKKFPDIFNRVPLHMIASYLGVSRETLSRVRSQSVHKTAMD</sequence>
<name>A0ABP7PBU5_9SPHI</name>
<organism evidence="2 3">
    <name type="scientific">Mucilaginibacter dorajii</name>
    <dbReference type="NCBI Taxonomy" id="692994"/>
    <lineage>
        <taxon>Bacteria</taxon>
        <taxon>Pseudomonadati</taxon>
        <taxon>Bacteroidota</taxon>
        <taxon>Sphingobacteriia</taxon>
        <taxon>Sphingobacteriales</taxon>
        <taxon>Sphingobacteriaceae</taxon>
        <taxon>Mucilaginibacter</taxon>
    </lineage>
</organism>
<reference evidence="3" key="1">
    <citation type="journal article" date="2019" name="Int. J. Syst. Evol. Microbiol.">
        <title>The Global Catalogue of Microorganisms (GCM) 10K type strain sequencing project: providing services to taxonomists for standard genome sequencing and annotation.</title>
        <authorList>
            <consortium name="The Broad Institute Genomics Platform"/>
            <consortium name="The Broad Institute Genome Sequencing Center for Infectious Disease"/>
            <person name="Wu L."/>
            <person name="Ma J."/>
        </authorList>
    </citation>
    <scope>NUCLEOTIDE SEQUENCE [LARGE SCALE GENOMIC DNA]</scope>
    <source>
        <strain evidence="3">JCM 16601</strain>
    </source>
</reference>
<accession>A0ABP7PBU5</accession>
<dbReference type="CDD" id="cd00038">
    <property type="entry name" value="CAP_ED"/>
    <property type="match status" value="1"/>
</dbReference>
<dbReference type="Gene3D" id="2.60.120.10">
    <property type="entry name" value="Jelly Rolls"/>
    <property type="match status" value="1"/>
</dbReference>
<dbReference type="Proteomes" id="UP001500742">
    <property type="component" value="Unassembled WGS sequence"/>
</dbReference>
<dbReference type="SUPFAM" id="SSF51206">
    <property type="entry name" value="cAMP-binding domain-like"/>
    <property type="match status" value="1"/>
</dbReference>
<dbReference type="InterPro" id="IPR014710">
    <property type="entry name" value="RmlC-like_jellyroll"/>
</dbReference>
<evidence type="ECO:0000313" key="3">
    <source>
        <dbReference type="Proteomes" id="UP001500742"/>
    </source>
</evidence>
<dbReference type="PROSITE" id="PS50042">
    <property type="entry name" value="CNMP_BINDING_3"/>
    <property type="match status" value="1"/>
</dbReference>
<feature type="domain" description="Cyclic nucleotide-binding" evidence="1">
    <location>
        <begin position="14"/>
        <end position="115"/>
    </location>
</feature>
<dbReference type="Pfam" id="PF00027">
    <property type="entry name" value="cNMP_binding"/>
    <property type="match status" value="1"/>
</dbReference>
<evidence type="ECO:0000313" key="2">
    <source>
        <dbReference type="EMBL" id="GAA3962488.1"/>
    </source>
</evidence>
<protein>
    <submittedName>
        <fullName evidence="2">Crp/Fnr family transcriptional regulator</fullName>
    </submittedName>
</protein>
<comment type="caution">
    <text evidence="2">The sequence shown here is derived from an EMBL/GenBank/DDBJ whole genome shotgun (WGS) entry which is preliminary data.</text>
</comment>
<keyword evidence="3" id="KW-1185">Reference proteome</keyword>